<dbReference type="PANTHER" id="PTHR45639:SF3">
    <property type="entry name" value="HYPOXIA UP-REGULATED PROTEIN 1"/>
    <property type="match status" value="1"/>
</dbReference>
<keyword evidence="4" id="KW-0143">Chaperone</keyword>
<reference evidence="7 8" key="1">
    <citation type="submission" date="2018-11" db="EMBL/GenBank/DDBJ databases">
        <authorList>
            <consortium name="Pathogen Informatics"/>
        </authorList>
    </citation>
    <scope>NUCLEOTIDE SEQUENCE [LARGE SCALE GENOMIC DNA]</scope>
</reference>
<dbReference type="EMBL" id="UYRV01014975">
    <property type="protein sequence ID" value="VDK60662.1"/>
    <property type="molecule type" value="Genomic_DNA"/>
</dbReference>
<dbReference type="SUPFAM" id="SSF53067">
    <property type="entry name" value="Actin-like ATPase domain"/>
    <property type="match status" value="1"/>
</dbReference>
<dbReference type="AlphaFoldDB" id="A0A3P6RC08"/>
<dbReference type="GO" id="GO:0005524">
    <property type="term" value="F:ATP binding"/>
    <property type="evidence" value="ECO:0007669"/>
    <property type="project" value="UniProtKB-KW"/>
</dbReference>
<evidence type="ECO:0000256" key="3">
    <source>
        <dbReference type="ARBA" id="ARBA00022840"/>
    </source>
</evidence>
<evidence type="ECO:0000256" key="4">
    <source>
        <dbReference type="ARBA" id="ARBA00023186"/>
    </source>
</evidence>
<feature type="signal peptide" evidence="6">
    <location>
        <begin position="1"/>
        <end position="25"/>
    </location>
</feature>
<dbReference type="Gene3D" id="3.30.420.40">
    <property type="match status" value="1"/>
</dbReference>
<dbReference type="InterPro" id="IPR013126">
    <property type="entry name" value="Hsp_70_fam"/>
</dbReference>
<keyword evidence="3" id="KW-0067">ATP-binding</keyword>
<dbReference type="Pfam" id="PF00012">
    <property type="entry name" value="HSP70"/>
    <property type="match status" value="1"/>
</dbReference>
<dbReference type="GO" id="GO:0030968">
    <property type="term" value="P:endoplasmic reticulum unfolded protein response"/>
    <property type="evidence" value="ECO:0007669"/>
    <property type="project" value="TreeGrafter"/>
</dbReference>
<dbReference type="GO" id="GO:0140662">
    <property type="term" value="F:ATP-dependent protein folding chaperone"/>
    <property type="evidence" value="ECO:0007669"/>
    <property type="project" value="InterPro"/>
</dbReference>
<dbReference type="InterPro" id="IPR043129">
    <property type="entry name" value="ATPase_NBD"/>
</dbReference>
<protein>
    <recommendedName>
        <fullName evidence="5">Hypoxia up-regulated protein 1</fullName>
    </recommendedName>
</protein>
<proteinExistence type="inferred from homology"/>
<evidence type="ECO:0000256" key="5">
    <source>
        <dbReference type="ARBA" id="ARBA00040503"/>
    </source>
</evidence>
<dbReference type="Gene3D" id="3.30.30.30">
    <property type="match status" value="1"/>
</dbReference>
<dbReference type="OrthoDB" id="10262720at2759"/>
<organism evidence="7 8">
    <name type="scientific">Cylicostephanus goldi</name>
    <name type="common">Nematode worm</name>
    <dbReference type="NCBI Taxonomy" id="71465"/>
    <lineage>
        <taxon>Eukaryota</taxon>
        <taxon>Metazoa</taxon>
        <taxon>Ecdysozoa</taxon>
        <taxon>Nematoda</taxon>
        <taxon>Chromadorea</taxon>
        <taxon>Rhabditida</taxon>
        <taxon>Rhabditina</taxon>
        <taxon>Rhabditomorpha</taxon>
        <taxon>Strongyloidea</taxon>
        <taxon>Strongylidae</taxon>
        <taxon>Cylicostephanus</taxon>
    </lineage>
</organism>
<dbReference type="GO" id="GO:0034663">
    <property type="term" value="C:endoplasmic reticulum chaperone complex"/>
    <property type="evidence" value="ECO:0007669"/>
    <property type="project" value="TreeGrafter"/>
</dbReference>
<comment type="similarity">
    <text evidence="1">Belongs to the heat shock protein 70 family.</text>
</comment>
<evidence type="ECO:0000313" key="7">
    <source>
        <dbReference type="EMBL" id="VDK60662.1"/>
    </source>
</evidence>
<keyword evidence="6" id="KW-0732">Signal</keyword>
<dbReference type="PANTHER" id="PTHR45639">
    <property type="entry name" value="HSC70CB, ISOFORM G-RELATED"/>
    <property type="match status" value="1"/>
</dbReference>
<sequence length="196" mass="21979">MGDVRWRTLCLAFFVLSLLASSAEGQYGAMSIDLGSQFIKVGFIKPGVPMEIVLNKESRRKTPNVLSIRNGERLFGDAAQGLAARYPASVYSHLYDLVAKHVNHPSVEMYRQRFPHLKLEKHVNNSAVVFPIGDTNYPVETLLAMMLTHVREFTEAYAEQSIRDVVISVPAFFTQPERMVITKAAEIAKLNVLQVI</sequence>
<gene>
    <name evidence="7" type="ORF">CGOC_LOCUS5087</name>
</gene>
<keyword evidence="8" id="KW-1185">Reference proteome</keyword>
<evidence type="ECO:0000256" key="6">
    <source>
        <dbReference type="SAM" id="SignalP"/>
    </source>
</evidence>
<dbReference type="Proteomes" id="UP000271889">
    <property type="component" value="Unassembled WGS sequence"/>
</dbReference>
<feature type="chain" id="PRO_5018138314" description="Hypoxia up-regulated protein 1" evidence="6">
    <location>
        <begin position="26"/>
        <end position="196"/>
    </location>
</feature>
<accession>A0A3P6RC08</accession>
<evidence type="ECO:0000256" key="2">
    <source>
        <dbReference type="ARBA" id="ARBA00022741"/>
    </source>
</evidence>
<name>A0A3P6RC08_CYLGO</name>
<evidence type="ECO:0000256" key="1">
    <source>
        <dbReference type="ARBA" id="ARBA00007381"/>
    </source>
</evidence>
<keyword evidence="2" id="KW-0547">Nucleotide-binding</keyword>
<evidence type="ECO:0000313" key="8">
    <source>
        <dbReference type="Proteomes" id="UP000271889"/>
    </source>
</evidence>